<evidence type="ECO:0000256" key="7">
    <source>
        <dbReference type="ARBA" id="ARBA00023098"/>
    </source>
</evidence>
<evidence type="ECO:0000256" key="4">
    <source>
        <dbReference type="ARBA" id="ARBA00022857"/>
    </source>
</evidence>
<comment type="function">
    <text evidence="9">Catalyzes the reduction of all-trans-retinal to all-trans-retinol in the presence of NADPH.</text>
</comment>
<dbReference type="GO" id="GO:0005811">
    <property type="term" value="C:lipid droplet"/>
    <property type="evidence" value="ECO:0007669"/>
    <property type="project" value="TreeGrafter"/>
</dbReference>
<protein>
    <recommendedName>
        <fullName evidence="10">Short-chain dehydrogenase/reductase 3</fullName>
    </recommendedName>
    <alternativeName>
        <fullName evidence="11">Retinal short-chain dehydrogenase/reductase 1</fullName>
    </alternativeName>
</protein>
<feature type="compositionally biased region" description="Low complexity" evidence="13">
    <location>
        <begin position="57"/>
        <end position="72"/>
    </location>
</feature>
<evidence type="ECO:0000256" key="12">
    <source>
        <dbReference type="RuleBase" id="RU000363"/>
    </source>
</evidence>
<dbReference type="Pfam" id="PF00106">
    <property type="entry name" value="adh_short"/>
    <property type="match status" value="1"/>
</dbReference>
<evidence type="ECO:0000256" key="10">
    <source>
        <dbReference type="ARBA" id="ARBA00068717"/>
    </source>
</evidence>
<keyword evidence="16" id="KW-1185">Reference proteome</keyword>
<evidence type="ECO:0000256" key="5">
    <source>
        <dbReference type="ARBA" id="ARBA00022989"/>
    </source>
</evidence>
<dbReference type="PRINTS" id="PR00081">
    <property type="entry name" value="GDHRDH"/>
</dbReference>
<dbReference type="OMA" id="IDQARNN"/>
<dbReference type="Proteomes" id="UP000821853">
    <property type="component" value="Chromosome 4"/>
</dbReference>
<evidence type="ECO:0000313" key="16">
    <source>
        <dbReference type="Proteomes" id="UP000821853"/>
    </source>
</evidence>
<dbReference type="SMART" id="SM00822">
    <property type="entry name" value="PKS_KR"/>
    <property type="match status" value="1"/>
</dbReference>
<evidence type="ECO:0000256" key="8">
    <source>
        <dbReference type="ARBA" id="ARBA00023136"/>
    </source>
</evidence>
<evidence type="ECO:0000256" key="3">
    <source>
        <dbReference type="ARBA" id="ARBA00022692"/>
    </source>
</evidence>
<dbReference type="InterPro" id="IPR002347">
    <property type="entry name" value="SDR_fam"/>
</dbReference>
<evidence type="ECO:0000256" key="9">
    <source>
        <dbReference type="ARBA" id="ARBA00059620"/>
    </source>
</evidence>
<keyword evidence="5" id="KW-1133">Transmembrane helix</keyword>
<dbReference type="EMBL" id="JABSTR010000006">
    <property type="protein sequence ID" value="KAH9372586.1"/>
    <property type="molecule type" value="Genomic_DNA"/>
</dbReference>
<gene>
    <name evidence="15" type="ORF">HPB48_011685</name>
</gene>
<feature type="domain" description="Ketoreductase" evidence="14">
    <location>
        <begin position="94"/>
        <end position="275"/>
    </location>
</feature>
<dbReference type="PRINTS" id="PR00080">
    <property type="entry name" value="SDRFAMILY"/>
</dbReference>
<dbReference type="FunFam" id="3.40.50.720:FF:000131">
    <property type="entry name" value="Short-chain dehydrogenase/reductase 3"/>
    <property type="match status" value="1"/>
</dbReference>
<feature type="region of interest" description="Disordered" evidence="13">
    <location>
        <begin position="1"/>
        <end position="92"/>
    </location>
</feature>
<dbReference type="InterPro" id="IPR036291">
    <property type="entry name" value="NAD(P)-bd_dom_sf"/>
</dbReference>
<keyword evidence="8" id="KW-0472">Membrane</keyword>
<evidence type="ECO:0000313" key="15">
    <source>
        <dbReference type="EMBL" id="KAH9372586.1"/>
    </source>
</evidence>
<proteinExistence type="inferred from homology"/>
<keyword evidence="6" id="KW-0560">Oxidoreductase</keyword>
<sequence length="365" mass="40203">MREDTHFSSENPSNPPETSSALESPLFIDAGPAVGGKKSRAKDNGVDIERRRREPRSSQQECCSRGSSCGSHSRWRRRSTARSCPSPRKDVSNSVVVVTGAARGLGREIARIFADLGAKVVLLDIDQARNNEMAKMIRATGGKGFSFTCDVTDEDQVRNIAQKIGRLIGDVDILVNNAGIAQAMPILNMNPNQVRRTMEVNTLSHFWMIQEFLPKMLERKRGHIVAVSSLAGLVGAANYTEYCASKFAVMGLMLSLERELSQTEPGRAIRLTTICPAVLSRGLFHMGLPFLSKWFPKVFPPVDVQVAAKEVVDRVLRDEELIVLPASFNLILKLSLVLPHRVGKLVQDYLDYMVNPMADGSGISL</sequence>
<dbReference type="GO" id="GO:0052650">
    <property type="term" value="F:all-trans-retinol dehydrogenase (NADP+) activity"/>
    <property type="evidence" value="ECO:0007669"/>
    <property type="project" value="UniProtKB-ARBA"/>
</dbReference>
<evidence type="ECO:0000256" key="1">
    <source>
        <dbReference type="ARBA" id="ARBA00004141"/>
    </source>
</evidence>
<dbReference type="GO" id="GO:0016020">
    <property type="term" value="C:membrane"/>
    <property type="evidence" value="ECO:0007669"/>
    <property type="project" value="UniProtKB-SubCell"/>
</dbReference>
<keyword evidence="4" id="KW-0521">NADP</keyword>
<dbReference type="AlphaFoldDB" id="A0A9J6GAZ4"/>
<dbReference type="SUPFAM" id="SSF51735">
    <property type="entry name" value="NAD(P)-binding Rossmann-fold domains"/>
    <property type="match status" value="1"/>
</dbReference>
<keyword evidence="3" id="KW-0812">Transmembrane</keyword>
<evidence type="ECO:0000256" key="11">
    <source>
        <dbReference type="ARBA" id="ARBA00082544"/>
    </source>
</evidence>
<dbReference type="VEuPathDB" id="VectorBase:HLOH_045121"/>
<organism evidence="15 16">
    <name type="scientific">Haemaphysalis longicornis</name>
    <name type="common">Bush tick</name>
    <dbReference type="NCBI Taxonomy" id="44386"/>
    <lineage>
        <taxon>Eukaryota</taxon>
        <taxon>Metazoa</taxon>
        <taxon>Ecdysozoa</taxon>
        <taxon>Arthropoda</taxon>
        <taxon>Chelicerata</taxon>
        <taxon>Arachnida</taxon>
        <taxon>Acari</taxon>
        <taxon>Parasitiformes</taxon>
        <taxon>Ixodida</taxon>
        <taxon>Ixodoidea</taxon>
        <taxon>Ixodidae</taxon>
        <taxon>Haemaphysalinae</taxon>
        <taxon>Haemaphysalis</taxon>
    </lineage>
</organism>
<evidence type="ECO:0000256" key="6">
    <source>
        <dbReference type="ARBA" id="ARBA00023002"/>
    </source>
</evidence>
<evidence type="ECO:0000259" key="14">
    <source>
        <dbReference type="SMART" id="SM00822"/>
    </source>
</evidence>
<dbReference type="CDD" id="cd05339">
    <property type="entry name" value="17beta-HSDXI-like_SDR_c"/>
    <property type="match status" value="1"/>
</dbReference>
<accession>A0A9J6GAZ4</accession>
<name>A0A9J6GAZ4_HAELO</name>
<feature type="compositionally biased region" description="Low complexity" evidence="13">
    <location>
        <begin position="8"/>
        <end position="20"/>
    </location>
</feature>
<dbReference type="Gene3D" id="3.40.50.720">
    <property type="entry name" value="NAD(P)-binding Rossmann-like Domain"/>
    <property type="match status" value="1"/>
</dbReference>
<evidence type="ECO:0000256" key="13">
    <source>
        <dbReference type="SAM" id="MobiDB-lite"/>
    </source>
</evidence>
<dbReference type="PANTHER" id="PTHR24322:SF736">
    <property type="entry name" value="RETINOL DEHYDROGENASE 10"/>
    <property type="match status" value="1"/>
</dbReference>
<reference evidence="15 16" key="1">
    <citation type="journal article" date="2020" name="Cell">
        <title>Large-Scale Comparative Analyses of Tick Genomes Elucidate Their Genetic Diversity and Vector Capacities.</title>
        <authorList>
            <consortium name="Tick Genome and Microbiome Consortium (TIGMIC)"/>
            <person name="Jia N."/>
            <person name="Wang J."/>
            <person name="Shi W."/>
            <person name="Du L."/>
            <person name="Sun Y."/>
            <person name="Zhan W."/>
            <person name="Jiang J.F."/>
            <person name="Wang Q."/>
            <person name="Zhang B."/>
            <person name="Ji P."/>
            <person name="Bell-Sakyi L."/>
            <person name="Cui X.M."/>
            <person name="Yuan T.T."/>
            <person name="Jiang B.G."/>
            <person name="Yang W.F."/>
            <person name="Lam T.T."/>
            <person name="Chang Q.C."/>
            <person name="Ding S.J."/>
            <person name="Wang X.J."/>
            <person name="Zhu J.G."/>
            <person name="Ruan X.D."/>
            <person name="Zhao L."/>
            <person name="Wei J.T."/>
            <person name="Ye R.Z."/>
            <person name="Que T.C."/>
            <person name="Du C.H."/>
            <person name="Zhou Y.H."/>
            <person name="Cheng J.X."/>
            <person name="Dai P.F."/>
            <person name="Guo W.B."/>
            <person name="Han X.H."/>
            <person name="Huang E.J."/>
            <person name="Li L.F."/>
            <person name="Wei W."/>
            <person name="Gao Y.C."/>
            <person name="Liu J.Z."/>
            <person name="Shao H.Z."/>
            <person name="Wang X."/>
            <person name="Wang C.C."/>
            <person name="Yang T.C."/>
            <person name="Huo Q.B."/>
            <person name="Li W."/>
            <person name="Chen H.Y."/>
            <person name="Chen S.E."/>
            <person name="Zhou L.G."/>
            <person name="Ni X.B."/>
            <person name="Tian J.H."/>
            <person name="Sheng Y."/>
            <person name="Liu T."/>
            <person name="Pan Y.S."/>
            <person name="Xia L.Y."/>
            <person name="Li J."/>
            <person name="Zhao F."/>
            <person name="Cao W.C."/>
        </authorList>
    </citation>
    <scope>NUCLEOTIDE SEQUENCE [LARGE SCALE GENOMIC DNA]</scope>
    <source>
        <strain evidence="15">HaeL-2018</strain>
    </source>
</reference>
<comment type="subcellular location">
    <subcellularLocation>
        <location evidence="1">Membrane</location>
        <topology evidence="1">Multi-pass membrane protein</topology>
    </subcellularLocation>
</comment>
<comment type="caution">
    <text evidence="15">The sequence shown here is derived from an EMBL/GenBank/DDBJ whole genome shotgun (WGS) entry which is preliminary data.</text>
</comment>
<dbReference type="InterPro" id="IPR057326">
    <property type="entry name" value="KR_dom"/>
</dbReference>
<evidence type="ECO:0000256" key="2">
    <source>
        <dbReference type="ARBA" id="ARBA00006484"/>
    </source>
</evidence>
<dbReference type="PANTHER" id="PTHR24322">
    <property type="entry name" value="PKSB"/>
    <property type="match status" value="1"/>
</dbReference>
<dbReference type="OrthoDB" id="5840532at2759"/>
<comment type="similarity">
    <text evidence="2 12">Belongs to the short-chain dehydrogenases/reductases (SDR) family.</text>
</comment>
<feature type="compositionally biased region" description="Basic and acidic residues" evidence="13">
    <location>
        <begin position="41"/>
        <end position="56"/>
    </location>
</feature>
<keyword evidence="7" id="KW-0443">Lipid metabolism</keyword>